<organism evidence="1 2">
    <name type="scientific">Paramecium octaurelia</name>
    <dbReference type="NCBI Taxonomy" id="43137"/>
    <lineage>
        <taxon>Eukaryota</taxon>
        <taxon>Sar</taxon>
        <taxon>Alveolata</taxon>
        <taxon>Ciliophora</taxon>
        <taxon>Intramacronucleata</taxon>
        <taxon>Oligohymenophorea</taxon>
        <taxon>Peniculida</taxon>
        <taxon>Parameciidae</taxon>
        <taxon>Paramecium</taxon>
    </lineage>
</organism>
<keyword evidence="2" id="KW-1185">Reference proteome</keyword>
<dbReference type="AlphaFoldDB" id="A0A8S1RSK5"/>
<protein>
    <submittedName>
        <fullName evidence="1">Uncharacterized protein</fullName>
    </submittedName>
</protein>
<proteinExistence type="predicted"/>
<evidence type="ECO:0000313" key="1">
    <source>
        <dbReference type="EMBL" id="CAD8131891.1"/>
    </source>
</evidence>
<evidence type="ECO:0000313" key="2">
    <source>
        <dbReference type="Proteomes" id="UP000683925"/>
    </source>
</evidence>
<name>A0A8S1RSK5_PAROT</name>
<dbReference type="EMBL" id="CAJJDP010000001">
    <property type="protein sequence ID" value="CAD8131891.1"/>
    <property type="molecule type" value="Genomic_DNA"/>
</dbReference>
<accession>A0A8S1RSK5</accession>
<dbReference type="OMA" id="IFELYIH"/>
<comment type="caution">
    <text evidence="1">The sequence shown here is derived from an EMBL/GenBank/DDBJ whole genome shotgun (WGS) entry which is preliminary data.</text>
</comment>
<gene>
    <name evidence="1" type="ORF">POCTA_138.1.T0030157</name>
</gene>
<dbReference type="OrthoDB" id="292892at2759"/>
<reference evidence="1" key="1">
    <citation type="submission" date="2021-01" db="EMBL/GenBank/DDBJ databases">
        <authorList>
            <consortium name="Genoscope - CEA"/>
            <person name="William W."/>
        </authorList>
    </citation>
    <scope>NUCLEOTIDE SEQUENCE</scope>
</reference>
<sequence length="1193" mass="139409">MDKLEASSTKKHLIVSGEKGGQLLEWSLCHMKIENKQKKNSGCVNSILIDSYIYSCGDYRNVNIWDINLQPIYVIQLERTILESLQFNKDELVVGGGDEQGDLQLINPKPGKVISEIPVRTDHICKLSITMECYAKPVQICLSGYSSLIFELYIHKQFMLKFKRVYHFSKWPIVDLLDYNHQINLLKSQPAKPNIHELLGPNYEKYQHTSIQFDYVSHNQEPSEIQVLSSAHPEFKQADRIFSTFDQLKYVRETESLKHQKFALKEIEEDDVFTVDAMQSYKPKLTCDNLTENQLLLINLPINVTIQEIQDFVQSKTNQQVQVELHTCSLNINAYATLTFQNQAEQYKSQLHLTKFNGILQECRSLENTAEESPFNRTLVITNINKTLSLQEVLHTVGQYGRVLNAVIPLEVQNVDLPLYEDIIQTLVDPCKLEILDVQTGKTEIEFYPNLEQFEQLYKNFPEYYDPNLELTLFEYQQQKDQKQDQFRLFRLLNQKTVKCLKVPSHLKENYKKLWIPQVNVETPKDNLQYQLYAKTYKNRGYCVCTFSSKAMAQRALFAINAEGTHDLAVLPLPLLNTPKFYPEITSHSNQEKYGGKFRIENLAYPKLRAMKSWEDLELYQIDLIYNLKQLERIRTQISQVRDQTIEVIQTNYDTYQKDLEEKKEKVKQKAYSELNKSEEYKNFVEKNSFAESLDSFEDSVAVVKDTKPGRKFNFSIHNEQYKGYVEAIKDRAKDIKLREKEYADKLVKKYQTIFISDSIQRKLEKNVEKSDDTLLSLLQARVLGGYALKEKKMKKKLVRNARMLSTASMYAADSEMQFRRIGELFSEVKKKGKYVISEENRDSKEAQEKIALKKQRKFKRRFSSTILNPFYLKKLALQKHEEFLEYIKKMLLGDESQNENLIAIHPLNHKDQLKVSLALAKDDLGNEFLNDKIINYVREFDITDETRDLIRQQEANRKHLMSQITKDQIARIKEFSKQSYTQKLISLDKHGITTETFEVTDNEVDINQMVKDLNTFVAVGSEKYDFVVDNLTKKRYIIKSEKPFVKYDLDAFSIKDLGVQNLEKEFVDLLSKNGIQSDKAIEMLKALENDGQISEEILDLIDKLPESAETDYEKIYQTQGLTRKQYELAKSLDFRNNLDEIQDDIDQQAYLKDISKKYSPLTNDTFIRDKEQGKLKIKNKKGKFLVPKQKKY</sequence>
<dbReference type="Proteomes" id="UP000683925">
    <property type="component" value="Unassembled WGS sequence"/>
</dbReference>